<dbReference type="RefSeq" id="WP_093392743.1">
    <property type="nucleotide sequence ID" value="NZ_LT629736.1"/>
</dbReference>
<sequence length="556" mass="61876">MTRWIISWLLAILPLVSHAAFEASVDRTRLTEGETLELTLESATANRFSQPDFSVLKELFEIRNSRQLSMMVEAEGKTQPVTRWILTLMPKRTGFVVVPPVALGTTLSEPISLRVLSASEAARDPVADIAPVFIDSEVDVENPYVQAQVLLTLRVYHSVSLYDDSTLSGLSIPQARVESLGPPRHYERQINGVRHGVIEVRYAIFAQQSGSLEIPSQLFSATILQPRNPDERFSARTGKVVQVRSPSIMLTVRPVPDAYPRGAPWLPARDLALTQQWQPDPGVDLLAGEPLTRTLTVEAEGLTASQLPTLQSVLSGADRNLRQYADQPRLDNQVRDIGIRGKRQDSSALVAQQDGTFALPALELHWWDTTQDRLRTSRLEPVVLNVRSDDSYATEGATEPAVAVQENASPPLIWPWQLACLLLSLGLVGALTLLYRAQRRLYQLHLPEEEESLDENVPDNPLGDLQAACRANHPAEARKALEVWARQQHGEGLIGLTHQYPELADALDDLNACLFGQLETPWRGKPLWRAVRMVVQSRKRASEFQPEQLGGLYPDV</sequence>
<feature type="chain" id="PRO_5009259657" evidence="2">
    <location>
        <begin position="20"/>
        <end position="556"/>
    </location>
</feature>
<dbReference type="Pfam" id="PF13584">
    <property type="entry name" value="BatD"/>
    <property type="match status" value="1"/>
</dbReference>
<gene>
    <name evidence="4" type="ORF">SAMN05216421_1515</name>
</gene>
<evidence type="ECO:0000259" key="3">
    <source>
        <dbReference type="Pfam" id="PF25607"/>
    </source>
</evidence>
<dbReference type="PANTHER" id="PTHR40940:SF1">
    <property type="entry name" value="PROTEIN BATD"/>
    <property type="match status" value="1"/>
</dbReference>
<keyword evidence="2" id="KW-0732">Signal</keyword>
<keyword evidence="1" id="KW-0472">Membrane</keyword>
<dbReference type="InterPro" id="IPR057699">
    <property type="entry name" value="DUF7939"/>
</dbReference>
<feature type="domain" description="DUF7939" evidence="3">
    <location>
        <begin position="460"/>
        <end position="536"/>
    </location>
</feature>
<dbReference type="Proteomes" id="UP000243207">
    <property type="component" value="Chromosome I"/>
</dbReference>
<dbReference type="PANTHER" id="PTHR40940">
    <property type="entry name" value="PROTEIN BATD-RELATED"/>
    <property type="match status" value="1"/>
</dbReference>
<dbReference type="InterPro" id="IPR025738">
    <property type="entry name" value="BatD"/>
</dbReference>
<keyword evidence="1" id="KW-0812">Transmembrane</keyword>
<dbReference type="STRING" id="487184.SAMN05216421_1515"/>
<dbReference type="AlphaFoldDB" id="A0A1H1S5D1"/>
<keyword evidence="5" id="KW-1185">Reference proteome</keyword>
<feature type="transmembrane region" description="Helical" evidence="1">
    <location>
        <begin position="414"/>
        <end position="435"/>
    </location>
</feature>
<feature type="signal peptide" evidence="2">
    <location>
        <begin position="1"/>
        <end position="19"/>
    </location>
</feature>
<evidence type="ECO:0000256" key="1">
    <source>
        <dbReference type="SAM" id="Phobius"/>
    </source>
</evidence>
<evidence type="ECO:0000256" key="2">
    <source>
        <dbReference type="SAM" id="SignalP"/>
    </source>
</evidence>
<dbReference type="EMBL" id="LT629736">
    <property type="protein sequence ID" value="SDS43300.1"/>
    <property type="molecule type" value="Genomic_DNA"/>
</dbReference>
<keyword evidence="1" id="KW-1133">Transmembrane helix</keyword>
<dbReference type="OrthoDB" id="5293418at2"/>
<dbReference type="Pfam" id="PF25607">
    <property type="entry name" value="DUF7939"/>
    <property type="match status" value="1"/>
</dbReference>
<evidence type="ECO:0000313" key="5">
    <source>
        <dbReference type="Proteomes" id="UP000243207"/>
    </source>
</evidence>
<proteinExistence type="predicted"/>
<organism evidence="4 5">
    <name type="scientific">Halopseudomonas xinjiangensis</name>
    <dbReference type="NCBI Taxonomy" id="487184"/>
    <lineage>
        <taxon>Bacteria</taxon>
        <taxon>Pseudomonadati</taxon>
        <taxon>Pseudomonadota</taxon>
        <taxon>Gammaproteobacteria</taxon>
        <taxon>Pseudomonadales</taxon>
        <taxon>Pseudomonadaceae</taxon>
        <taxon>Halopseudomonas</taxon>
    </lineage>
</organism>
<evidence type="ECO:0000313" key="4">
    <source>
        <dbReference type="EMBL" id="SDS43300.1"/>
    </source>
</evidence>
<accession>A0A1H1S5D1</accession>
<reference evidence="5" key="1">
    <citation type="submission" date="2016-10" db="EMBL/GenBank/DDBJ databases">
        <authorList>
            <person name="Varghese N."/>
            <person name="Submissions S."/>
        </authorList>
    </citation>
    <scope>NUCLEOTIDE SEQUENCE [LARGE SCALE GENOMIC DNA]</scope>
    <source>
        <strain evidence="5">NRRL B-51270</strain>
    </source>
</reference>
<protein>
    <submittedName>
        <fullName evidence="4">Oxygen tolerance</fullName>
    </submittedName>
</protein>
<name>A0A1H1S5D1_9GAMM</name>